<comment type="caution">
    <text evidence="6">The sequence shown here is derived from an EMBL/GenBank/DDBJ whole genome shotgun (WGS) entry which is preliminary data.</text>
</comment>
<dbReference type="PANTHER" id="PTHR30204">
    <property type="entry name" value="REDOX-CYCLING DRUG-SENSING TRANSCRIPTIONAL ACTIVATOR SOXR"/>
    <property type="match status" value="1"/>
</dbReference>
<proteinExistence type="predicted"/>
<evidence type="ECO:0000313" key="6">
    <source>
        <dbReference type="EMBL" id="GGP16936.1"/>
    </source>
</evidence>
<dbReference type="SUPFAM" id="SSF89082">
    <property type="entry name" value="Antibiotic binding domain of TipA-like multidrug resistance regulators"/>
    <property type="match status" value="1"/>
</dbReference>
<keyword evidence="3" id="KW-0010">Activator</keyword>
<name>A0A918ADC0_9ACTN</name>
<dbReference type="PRINTS" id="PR00040">
    <property type="entry name" value="HTHMERR"/>
</dbReference>
<dbReference type="InterPro" id="IPR009061">
    <property type="entry name" value="DNA-bd_dom_put_sf"/>
</dbReference>
<keyword evidence="1" id="KW-0805">Transcription regulation</keyword>
<dbReference type="AlphaFoldDB" id="A0A918ADC0"/>
<dbReference type="Pfam" id="PF07739">
    <property type="entry name" value="TipAS"/>
    <property type="match status" value="1"/>
</dbReference>
<dbReference type="InterPro" id="IPR047057">
    <property type="entry name" value="MerR_fam"/>
</dbReference>
<keyword evidence="4" id="KW-0804">Transcription</keyword>
<feature type="domain" description="HTH merR-type" evidence="5">
    <location>
        <begin position="2"/>
        <end position="71"/>
    </location>
</feature>
<keyword evidence="7" id="KW-1185">Reference proteome</keyword>
<evidence type="ECO:0000259" key="5">
    <source>
        <dbReference type="PROSITE" id="PS50937"/>
    </source>
</evidence>
<dbReference type="SMART" id="SM00422">
    <property type="entry name" value="HTH_MERR"/>
    <property type="match status" value="1"/>
</dbReference>
<dbReference type="Proteomes" id="UP000660745">
    <property type="component" value="Unassembled WGS sequence"/>
</dbReference>
<protein>
    <submittedName>
        <fullName evidence="6">MerR family transcriptional regulator</fullName>
    </submittedName>
</protein>
<dbReference type="SUPFAM" id="SSF46955">
    <property type="entry name" value="Putative DNA-binding domain"/>
    <property type="match status" value="1"/>
</dbReference>
<dbReference type="Gene3D" id="1.10.1660.10">
    <property type="match status" value="1"/>
</dbReference>
<dbReference type="PROSITE" id="PS00552">
    <property type="entry name" value="HTH_MERR_1"/>
    <property type="match status" value="1"/>
</dbReference>
<dbReference type="GO" id="GO:0003677">
    <property type="term" value="F:DNA binding"/>
    <property type="evidence" value="ECO:0007669"/>
    <property type="project" value="UniProtKB-KW"/>
</dbReference>
<evidence type="ECO:0000256" key="2">
    <source>
        <dbReference type="ARBA" id="ARBA00023125"/>
    </source>
</evidence>
<gene>
    <name evidence="6" type="ORF">GCM10012278_82730</name>
</gene>
<dbReference type="PANTHER" id="PTHR30204:SF90">
    <property type="entry name" value="HTH-TYPE TRANSCRIPTIONAL ACTIVATOR MTA"/>
    <property type="match status" value="1"/>
</dbReference>
<evidence type="ECO:0000256" key="4">
    <source>
        <dbReference type="ARBA" id="ARBA00023163"/>
    </source>
</evidence>
<dbReference type="RefSeq" id="WP_189144235.1">
    <property type="nucleotide sequence ID" value="NZ_BMNK01000022.1"/>
</dbReference>
<reference evidence="6" key="1">
    <citation type="journal article" date="2014" name="Int. J. Syst. Evol. Microbiol.">
        <title>Complete genome sequence of Corynebacterium casei LMG S-19264T (=DSM 44701T), isolated from a smear-ripened cheese.</title>
        <authorList>
            <consortium name="US DOE Joint Genome Institute (JGI-PGF)"/>
            <person name="Walter F."/>
            <person name="Albersmeier A."/>
            <person name="Kalinowski J."/>
            <person name="Ruckert C."/>
        </authorList>
    </citation>
    <scope>NUCLEOTIDE SEQUENCE</scope>
    <source>
        <strain evidence="6">CGMCC 4.7430</strain>
    </source>
</reference>
<accession>A0A918ADC0</accession>
<organism evidence="6 7">
    <name type="scientific">Nonomuraea glycinis</name>
    <dbReference type="NCBI Taxonomy" id="2047744"/>
    <lineage>
        <taxon>Bacteria</taxon>
        <taxon>Bacillati</taxon>
        <taxon>Actinomycetota</taxon>
        <taxon>Actinomycetes</taxon>
        <taxon>Streptosporangiales</taxon>
        <taxon>Streptosporangiaceae</taxon>
        <taxon>Nonomuraea</taxon>
    </lineage>
</organism>
<dbReference type="GO" id="GO:0003700">
    <property type="term" value="F:DNA-binding transcription factor activity"/>
    <property type="evidence" value="ECO:0007669"/>
    <property type="project" value="InterPro"/>
</dbReference>
<evidence type="ECO:0000256" key="1">
    <source>
        <dbReference type="ARBA" id="ARBA00023015"/>
    </source>
</evidence>
<keyword evidence="2" id="KW-0238">DNA-binding</keyword>
<dbReference type="InterPro" id="IPR000551">
    <property type="entry name" value="MerR-type_HTH_dom"/>
</dbReference>
<dbReference type="Pfam" id="PF13411">
    <property type="entry name" value="MerR_1"/>
    <property type="match status" value="1"/>
</dbReference>
<dbReference type="EMBL" id="BMNK01000022">
    <property type="protein sequence ID" value="GGP16936.1"/>
    <property type="molecule type" value="Genomic_DNA"/>
</dbReference>
<evidence type="ECO:0000313" key="7">
    <source>
        <dbReference type="Proteomes" id="UP000660745"/>
    </source>
</evidence>
<dbReference type="InterPro" id="IPR012925">
    <property type="entry name" value="TipAS_dom"/>
</dbReference>
<dbReference type="Gene3D" id="1.10.490.50">
    <property type="entry name" value="Antibiotic binding domain of TipA-like multidrug resistance regulators"/>
    <property type="match status" value="1"/>
</dbReference>
<dbReference type="PROSITE" id="PS50937">
    <property type="entry name" value="HTH_MERR_2"/>
    <property type="match status" value="1"/>
</dbReference>
<evidence type="ECO:0000256" key="3">
    <source>
        <dbReference type="ARBA" id="ARBA00023159"/>
    </source>
</evidence>
<sequence>MAWSIAQVAQMSGVTSRTLRHYDEIGLLPPARVGGNGYRYYEEDQLLRLQQVLVLRELGLGLTEIKKIVERHTDPVAALREHHQRLLAERDRLDEVSRMVARTIAELQQSEGKTTMSRISRPENLFQGFDGARYEADALERWPEQWQQSGQQELLAGRTPQELERMQREATAGMIRMAEHMLAGAPADSPQVFAELDVHYRHLSESWTPTAAQYLHLARMQAEEERFRGNYEQVAEGLAEYMRDAMTAYGHARLS</sequence>
<dbReference type="InterPro" id="IPR036244">
    <property type="entry name" value="TipA-like_antibiotic-bd"/>
</dbReference>
<dbReference type="CDD" id="cd01106">
    <property type="entry name" value="HTH_TipAL-Mta"/>
    <property type="match status" value="1"/>
</dbReference>
<reference evidence="6" key="2">
    <citation type="submission" date="2020-09" db="EMBL/GenBank/DDBJ databases">
        <authorList>
            <person name="Sun Q."/>
            <person name="Zhou Y."/>
        </authorList>
    </citation>
    <scope>NUCLEOTIDE SEQUENCE</scope>
    <source>
        <strain evidence="6">CGMCC 4.7430</strain>
    </source>
</reference>